<dbReference type="GO" id="GO:0015891">
    <property type="term" value="P:siderophore transport"/>
    <property type="evidence" value="ECO:0007669"/>
    <property type="project" value="InterPro"/>
</dbReference>
<evidence type="ECO:0000256" key="2">
    <source>
        <dbReference type="ARBA" id="ARBA00006555"/>
    </source>
</evidence>
<dbReference type="OrthoDB" id="9115347at2"/>
<dbReference type="InterPro" id="IPR003538">
    <property type="entry name" value="TonB"/>
</dbReference>
<organism evidence="13 14">
    <name type="scientific">Pectobacterium brasiliense</name>
    <dbReference type="NCBI Taxonomy" id="180957"/>
    <lineage>
        <taxon>Bacteria</taxon>
        <taxon>Pseudomonadati</taxon>
        <taxon>Pseudomonadota</taxon>
        <taxon>Gammaproteobacteria</taxon>
        <taxon>Enterobacterales</taxon>
        <taxon>Pectobacteriaceae</taxon>
        <taxon>Pectobacterium</taxon>
    </lineage>
</organism>
<keyword evidence="7 10" id="KW-0653">Protein transport</keyword>
<feature type="transmembrane region" description="Helical" evidence="10">
    <location>
        <begin position="47"/>
        <end position="66"/>
    </location>
</feature>
<keyword evidence="8 10" id="KW-1133">Transmembrane helix</keyword>
<keyword evidence="9 10" id="KW-0472">Membrane</keyword>
<evidence type="ECO:0000256" key="8">
    <source>
        <dbReference type="ARBA" id="ARBA00022989"/>
    </source>
</evidence>
<evidence type="ECO:0000256" key="6">
    <source>
        <dbReference type="ARBA" id="ARBA00022692"/>
    </source>
</evidence>
<dbReference type="PRINTS" id="PR01374">
    <property type="entry name" value="TONBPROTEIN"/>
</dbReference>
<dbReference type="InterPro" id="IPR037682">
    <property type="entry name" value="TonB_C"/>
</dbReference>
<dbReference type="SUPFAM" id="SSF74653">
    <property type="entry name" value="TolA/TonB C-terminal domain"/>
    <property type="match status" value="1"/>
</dbReference>
<keyword evidence="6 10" id="KW-0812">Transmembrane</keyword>
<evidence type="ECO:0000313" key="13">
    <source>
        <dbReference type="EMBL" id="KGA35610.1"/>
    </source>
</evidence>
<protein>
    <recommendedName>
        <fullName evidence="10">Protein TonB</fullName>
    </recommendedName>
</protein>
<reference evidence="13 14" key="1">
    <citation type="submission" date="2014-08" db="EMBL/GenBank/DDBJ databases">
        <title>Genome sequences of NCPPB Pectobacterium isolates.</title>
        <authorList>
            <person name="Glover R.H."/>
            <person name="Sapp M."/>
            <person name="Elphinstone J."/>
        </authorList>
    </citation>
    <scope>NUCLEOTIDE SEQUENCE [LARGE SCALE GENOMIC DNA]</scope>
    <source>
        <strain evidence="13 14">LMG 21372</strain>
    </source>
</reference>
<keyword evidence="4 10" id="KW-1003">Cell membrane</keyword>
<proteinExistence type="inferred from homology"/>
<gene>
    <name evidence="13" type="ORF">KU74_03835</name>
</gene>
<dbReference type="PANTHER" id="PTHR33446">
    <property type="entry name" value="PROTEIN TONB-RELATED"/>
    <property type="match status" value="1"/>
</dbReference>
<evidence type="ECO:0000256" key="10">
    <source>
        <dbReference type="RuleBase" id="RU362123"/>
    </source>
</evidence>
<dbReference type="Proteomes" id="UP000029435">
    <property type="component" value="Unassembled WGS sequence"/>
</dbReference>
<dbReference type="InterPro" id="IPR006260">
    <property type="entry name" value="TonB/TolA_C"/>
</dbReference>
<name>A0A0M2F5J4_9GAMM</name>
<evidence type="ECO:0000256" key="7">
    <source>
        <dbReference type="ARBA" id="ARBA00022927"/>
    </source>
</evidence>
<accession>A0A0M2F5J4</accession>
<dbReference type="GO" id="GO:0055085">
    <property type="term" value="P:transmembrane transport"/>
    <property type="evidence" value="ECO:0007669"/>
    <property type="project" value="InterPro"/>
</dbReference>
<feature type="compositionally biased region" description="Pro residues" evidence="11">
    <location>
        <begin position="96"/>
        <end position="105"/>
    </location>
</feature>
<dbReference type="InterPro" id="IPR051045">
    <property type="entry name" value="TonB-dependent_transducer"/>
</dbReference>
<feature type="compositionally biased region" description="Low complexity" evidence="11">
    <location>
        <begin position="148"/>
        <end position="167"/>
    </location>
</feature>
<evidence type="ECO:0000256" key="3">
    <source>
        <dbReference type="ARBA" id="ARBA00022448"/>
    </source>
</evidence>
<comment type="subcellular location">
    <subcellularLocation>
        <location evidence="1 10">Cell inner membrane</location>
        <topology evidence="1 10">Single-pass membrane protein</topology>
        <orientation evidence="1 10">Periplasmic side</orientation>
    </subcellularLocation>
</comment>
<dbReference type="GO" id="GO:0031992">
    <property type="term" value="F:energy transducer activity"/>
    <property type="evidence" value="ECO:0007669"/>
    <property type="project" value="InterPro"/>
</dbReference>
<feature type="compositionally biased region" description="Polar residues" evidence="11">
    <location>
        <begin position="184"/>
        <end position="199"/>
    </location>
</feature>
<evidence type="ECO:0000256" key="4">
    <source>
        <dbReference type="ARBA" id="ARBA00022475"/>
    </source>
</evidence>
<dbReference type="RefSeq" id="WP_039312240.1">
    <property type="nucleotide sequence ID" value="NZ_JACGFM010000013.1"/>
</dbReference>
<comment type="similarity">
    <text evidence="2 10">Belongs to the TonB family.</text>
</comment>
<keyword evidence="10" id="KW-0735">Signal-anchor</keyword>
<feature type="region of interest" description="Disordered" evidence="11">
    <location>
        <begin position="93"/>
        <end position="206"/>
    </location>
</feature>
<evidence type="ECO:0000256" key="5">
    <source>
        <dbReference type="ARBA" id="ARBA00022519"/>
    </source>
</evidence>
<dbReference type="GO" id="GO:0015031">
    <property type="term" value="P:protein transport"/>
    <property type="evidence" value="ECO:0007669"/>
    <property type="project" value="UniProtKB-UniRule"/>
</dbReference>
<dbReference type="PANTHER" id="PTHR33446:SF2">
    <property type="entry name" value="PROTEIN TONB"/>
    <property type="match status" value="1"/>
</dbReference>
<comment type="function">
    <text evidence="10">Interacts with outer membrane receptor proteins that carry out high-affinity binding and energy dependent uptake into the periplasmic space of specific substrates. It could act to transduce energy from the cytoplasmic membrane to specific energy-requiring processes in the outer membrane, resulting in the release into the periplasm of ligands bound by these outer membrane proteins.</text>
</comment>
<evidence type="ECO:0000259" key="12">
    <source>
        <dbReference type="PROSITE" id="PS52015"/>
    </source>
</evidence>
<dbReference type="NCBIfam" id="TIGR01352">
    <property type="entry name" value="tonB_Cterm"/>
    <property type="match status" value="1"/>
</dbReference>
<dbReference type="PROSITE" id="PS52015">
    <property type="entry name" value="TONB_CTD"/>
    <property type="match status" value="1"/>
</dbReference>
<sequence>MQQASVQHLSLNARIDAAPAARHDVASTQPSLSMTVAAPARGEMGKIALSFLTVALIHAGVAALLITRTTEYTPINLLNPAASISIQATMVEAPEPEPIPEPSPEPSVLTSEQGEREIAPVPEKPVVEEQQTPPPPVKKEVHQPPVKPVVKPQPVRPKTTTERQPAARPAPEPSPATPEATLGPLSTASKGNLMQNSPGAQPKQVASVGCVVPQPDYPRRAKRLQQEGNVLVRLVISPEGRLIRHDIARSSGYDALDQAAIEAVAQARCTPYRENGQAITVMTIQPVNFRLTH</sequence>
<evidence type="ECO:0000256" key="1">
    <source>
        <dbReference type="ARBA" id="ARBA00004383"/>
    </source>
</evidence>
<dbReference type="GO" id="GO:0030288">
    <property type="term" value="C:outer membrane-bounded periplasmic space"/>
    <property type="evidence" value="ECO:0007669"/>
    <property type="project" value="InterPro"/>
</dbReference>
<keyword evidence="5 10" id="KW-0997">Cell inner membrane</keyword>
<evidence type="ECO:0000256" key="11">
    <source>
        <dbReference type="SAM" id="MobiDB-lite"/>
    </source>
</evidence>
<dbReference type="Gene3D" id="3.30.1150.10">
    <property type="match status" value="1"/>
</dbReference>
<dbReference type="Pfam" id="PF03544">
    <property type="entry name" value="TonB_C"/>
    <property type="match status" value="1"/>
</dbReference>
<dbReference type="GO" id="GO:0098797">
    <property type="term" value="C:plasma membrane protein complex"/>
    <property type="evidence" value="ECO:0007669"/>
    <property type="project" value="TreeGrafter"/>
</dbReference>
<dbReference type="AlphaFoldDB" id="A0A0M2F5J4"/>
<feature type="domain" description="TonB C-terminal" evidence="12">
    <location>
        <begin position="202"/>
        <end position="293"/>
    </location>
</feature>
<evidence type="ECO:0000256" key="9">
    <source>
        <dbReference type="ARBA" id="ARBA00023136"/>
    </source>
</evidence>
<evidence type="ECO:0000313" key="14">
    <source>
        <dbReference type="Proteomes" id="UP000029435"/>
    </source>
</evidence>
<dbReference type="EMBL" id="JQOD01000001">
    <property type="protein sequence ID" value="KGA35610.1"/>
    <property type="molecule type" value="Genomic_DNA"/>
</dbReference>
<keyword evidence="3 10" id="KW-0813">Transport</keyword>
<comment type="caution">
    <text evidence="13">The sequence shown here is derived from an EMBL/GenBank/DDBJ whole genome shotgun (WGS) entry which is preliminary data.</text>
</comment>